<feature type="transmembrane region" description="Helical" evidence="1">
    <location>
        <begin position="62"/>
        <end position="86"/>
    </location>
</feature>
<dbReference type="AlphaFoldDB" id="A0A2N0AQA2"/>
<evidence type="ECO:0000313" key="3">
    <source>
        <dbReference type="Proteomes" id="UP000232145"/>
    </source>
</evidence>
<protein>
    <submittedName>
        <fullName evidence="2">Uncharacterized protein</fullName>
    </submittedName>
</protein>
<evidence type="ECO:0000256" key="1">
    <source>
        <dbReference type="SAM" id="Phobius"/>
    </source>
</evidence>
<dbReference type="RefSeq" id="WP_100741155.1">
    <property type="nucleotide sequence ID" value="NZ_NPDX01000001.1"/>
</dbReference>
<dbReference type="Proteomes" id="UP000232145">
    <property type="component" value="Unassembled WGS sequence"/>
</dbReference>
<keyword evidence="1" id="KW-1133">Transmembrane helix</keyword>
<dbReference type="EMBL" id="NPDX01000001">
    <property type="protein sequence ID" value="PJZ86425.1"/>
    <property type="molecule type" value="Genomic_DNA"/>
</dbReference>
<keyword evidence="1" id="KW-0812">Transmembrane</keyword>
<evidence type="ECO:0000313" key="2">
    <source>
        <dbReference type="EMBL" id="PJZ86425.1"/>
    </source>
</evidence>
<gene>
    <name evidence="2" type="ORF">CH364_09765</name>
</gene>
<feature type="transmembrane region" description="Helical" evidence="1">
    <location>
        <begin position="20"/>
        <end position="42"/>
    </location>
</feature>
<sequence>MRQCLINFKKMQTIRNNKYLNIIFIIILFLSIYYIIQILLLYRETFGTELSAIHEHWSEFGGFISGTIGTFLSFITVLLLIITIYLQIEELRATREELKFASEQIAQNRLESERNNILFEKQIEQAEMLAFERKKTDSVLNVLQSLNIDIENLLKKPIPYLVYNPNTKNTVDYRNLMTGPLLSEYLHYPDLSIKHIKETVAYEYVQEQLLIAMENLNALVEQWNDYSRLIPDEPETGTRLYYSNRFEWITDNVKILRESVLKLK</sequence>
<keyword evidence="1" id="KW-0472">Membrane</keyword>
<name>A0A2N0AQA2_9LEPT</name>
<proteinExistence type="predicted"/>
<reference evidence="2 3" key="1">
    <citation type="submission" date="2017-07" db="EMBL/GenBank/DDBJ databases">
        <title>Leptospira spp. isolated from tropical soils.</title>
        <authorList>
            <person name="Thibeaux R."/>
            <person name="Iraola G."/>
            <person name="Ferres I."/>
            <person name="Bierque E."/>
            <person name="Girault D."/>
            <person name="Soupe-Gilbert M.-E."/>
            <person name="Picardeau M."/>
            <person name="Goarant C."/>
        </authorList>
    </citation>
    <scope>NUCLEOTIDE SEQUENCE [LARGE SCALE GENOMIC DNA]</scope>
    <source>
        <strain evidence="2 3">FH2-B-A1</strain>
    </source>
</reference>
<comment type="caution">
    <text evidence="2">The sequence shown here is derived from an EMBL/GenBank/DDBJ whole genome shotgun (WGS) entry which is preliminary data.</text>
</comment>
<organism evidence="2 3">
    <name type="scientific">Leptospira harrisiae</name>
    <dbReference type="NCBI Taxonomy" id="2023189"/>
    <lineage>
        <taxon>Bacteria</taxon>
        <taxon>Pseudomonadati</taxon>
        <taxon>Spirochaetota</taxon>
        <taxon>Spirochaetia</taxon>
        <taxon>Leptospirales</taxon>
        <taxon>Leptospiraceae</taxon>
        <taxon>Leptospira</taxon>
    </lineage>
</organism>
<keyword evidence="3" id="KW-1185">Reference proteome</keyword>
<accession>A0A2N0AQA2</accession>